<feature type="region of interest" description="Disordered" evidence="1">
    <location>
        <begin position="102"/>
        <end position="206"/>
    </location>
</feature>
<dbReference type="AlphaFoldDB" id="A0A2U2I5P8"/>
<evidence type="ECO:0000256" key="1">
    <source>
        <dbReference type="SAM" id="MobiDB-lite"/>
    </source>
</evidence>
<gene>
    <name evidence="3" type="ORF">C7C56_004315</name>
</gene>
<organism evidence="3 4">
    <name type="scientific">Massilia glaciei</name>
    <dbReference type="NCBI Taxonomy" id="1524097"/>
    <lineage>
        <taxon>Bacteria</taxon>
        <taxon>Pseudomonadati</taxon>
        <taxon>Pseudomonadota</taxon>
        <taxon>Betaproteobacteria</taxon>
        <taxon>Burkholderiales</taxon>
        <taxon>Oxalobacteraceae</taxon>
        <taxon>Telluria group</taxon>
        <taxon>Massilia</taxon>
    </lineage>
</organism>
<dbReference type="InterPro" id="IPR007730">
    <property type="entry name" value="SPOR-like_dom"/>
</dbReference>
<dbReference type="Gene3D" id="3.30.70.1070">
    <property type="entry name" value="Sporulation related repeat"/>
    <property type="match status" value="1"/>
</dbReference>
<keyword evidence="4" id="KW-1185">Reference proteome</keyword>
<feature type="compositionally biased region" description="Pro residues" evidence="1">
    <location>
        <begin position="113"/>
        <end position="122"/>
    </location>
</feature>
<dbReference type="GO" id="GO:0042834">
    <property type="term" value="F:peptidoglycan binding"/>
    <property type="evidence" value="ECO:0007669"/>
    <property type="project" value="InterPro"/>
</dbReference>
<comment type="caution">
    <text evidence="3">The sequence shown here is derived from an EMBL/GenBank/DDBJ whole genome shotgun (WGS) entry which is preliminary data.</text>
</comment>
<protein>
    <submittedName>
        <fullName evidence="3">SPOR domain-containing protein</fullName>
    </submittedName>
</protein>
<dbReference type="Pfam" id="PF05036">
    <property type="entry name" value="SPOR"/>
    <property type="match status" value="1"/>
</dbReference>
<name>A0A2U2I5P8_9BURK</name>
<dbReference type="PROSITE" id="PS51724">
    <property type="entry name" value="SPOR"/>
    <property type="match status" value="1"/>
</dbReference>
<dbReference type="GO" id="GO:0030428">
    <property type="term" value="C:cell septum"/>
    <property type="evidence" value="ECO:0007669"/>
    <property type="project" value="TreeGrafter"/>
</dbReference>
<feature type="compositionally biased region" description="Basic and acidic residues" evidence="1">
    <location>
        <begin position="150"/>
        <end position="171"/>
    </location>
</feature>
<proteinExistence type="predicted"/>
<evidence type="ECO:0000259" key="2">
    <source>
        <dbReference type="PROSITE" id="PS51724"/>
    </source>
</evidence>
<sequence>MGLFSFLSKNKQDSAADSGYASDAEEDAIAAKARSKRASSAEQAPSKRGAKGAQGPGSDDPVLPEKKRARRRLVGTIALALAVAVGLPMLLDAEPKPLQSDIAIQIPSKDKVPPLPLPPPVAPSEALDASEEIVDPAATAAQPKPVARLPEPDLGKLKLVEPRVAERKAEPKPAAAKPAEPKPVPKPTAPPEPKPKPAARAPTEAERARAILEGQSVPKAAPAQRYVVQVAALGSQDAVNELQGKLRAAGISSFTQKIRSGKLIQVRVGPFSKEDAEKMRARLGKIGLSGSMVPA</sequence>
<feature type="domain" description="SPOR" evidence="2">
    <location>
        <begin position="220"/>
        <end position="295"/>
    </location>
</feature>
<accession>A0A2U2I5P8</accession>
<dbReference type="PANTHER" id="PTHR38687">
    <property type="entry name" value="CELL DIVISION PROTEIN DEDD-RELATED"/>
    <property type="match status" value="1"/>
</dbReference>
<reference evidence="3 4" key="1">
    <citation type="submission" date="2018-04" db="EMBL/GenBank/DDBJ databases">
        <title>Massilia violaceinigra sp. nov., a novel purple-pigmented bacterium isolated from Tianshan glacier, Xinjiang, China.</title>
        <authorList>
            <person name="Wang H."/>
        </authorList>
    </citation>
    <scope>NUCLEOTIDE SEQUENCE [LARGE SCALE GENOMIC DNA]</scope>
    <source>
        <strain evidence="3 4">B448-2</strain>
    </source>
</reference>
<evidence type="ECO:0000313" key="3">
    <source>
        <dbReference type="EMBL" id="PWF54965.1"/>
    </source>
</evidence>
<dbReference type="InterPro" id="IPR036680">
    <property type="entry name" value="SPOR-like_sf"/>
</dbReference>
<feature type="compositionally biased region" description="Low complexity" evidence="1">
    <location>
        <begin position="13"/>
        <end position="22"/>
    </location>
</feature>
<dbReference type="GO" id="GO:0032153">
    <property type="term" value="C:cell division site"/>
    <property type="evidence" value="ECO:0007669"/>
    <property type="project" value="TreeGrafter"/>
</dbReference>
<dbReference type="RefSeq" id="WP_106756259.1">
    <property type="nucleotide sequence ID" value="NZ_PXWF02000057.1"/>
</dbReference>
<dbReference type="OrthoDB" id="8563804at2"/>
<dbReference type="GO" id="GO:0032506">
    <property type="term" value="P:cytokinetic process"/>
    <property type="evidence" value="ECO:0007669"/>
    <property type="project" value="TreeGrafter"/>
</dbReference>
<dbReference type="SUPFAM" id="SSF110997">
    <property type="entry name" value="Sporulation related repeat"/>
    <property type="match status" value="1"/>
</dbReference>
<dbReference type="Proteomes" id="UP000241421">
    <property type="component" value="Unassembled WGS sequence"/>
</dbReference>
<dbReference type="PANTHER" id="PTHR38687:SF1">
    <property type="entry name" value="CELL DIVISION PROTEIN DEDD"/>
    <property type="match status" value="1"/>
</dbReference>
<feature type="compositionally biased region" description="Pro residues" evidence="1">
    <location>
        <begin position="181"/>
        <end position="192"/>
    </location>
</feature>
<dbReference type="EMBL" id="PXWF02000057">
    <property type="protein sequence ID" value="PWF54965.1"/>
    <property type="molecule type" value="Genomic_DNA"/>
</dbReference>
<feature type="region of interest" description="Disordered" evidence="1">
    <location>
        <begin position="1"/>
        <end position="67"/>
    </location>
</feature>
<evidence type="ECO:0000313" key="4">
    <source>
        <dbReference type="Proteomes" id="UP000241421"/>
    </source>
</evidence>
<dbReference type="InterPro" id="IPR052521">
    <property type="entry name" value="Cell_div_SPOR-domain"/>
</dbReference>